<dbReference type="OrthoDB" id="5288472at2"/>
<dbReference type="Proteomes" id="UP000075799">
    <property type="component" value="Unassembled WGS sequence"/>
</dbReference>
<comment type="caution">
    <text evidence="2">The sequence shown here is derived from an EMBL/GenBank/DDBJ whole genome shotgun (WGS) entry which is preliminary data.</text>
</comment>
<proteinExistence type="predicted"/>
<protein>
    <submittedName>
        <fullName evidence="2">Methylhydantoinase</fullName>
    </submittedName>
</protein>
<dbReference type="Pfam" id="PF02538">
    <property type="entry name" value="Hydantoinase_B"/>
    <property type="match status" value="1"/>
</dbReference>
<dbReference type="GO" id="GO:0017168">
    <property type="term" value="F:5-oxoprolinase (ATP-hydrolyzing) activity"/>
    <property type="evidence" value="ECO:0007669"/>
    <property type="project" value="TreeGrafter"/>
</dbReference>
<name>A0A162FWU1_BDEBC</name>
<feature type="domain" description="Hydantoinase B/oxoprolinase" evidence="1">
    <location>
        <begin position="19"/>
        <end position="464"/>
    </location>
</feature>
<evidence type="ECO:0000313" key="2">
    <source>
        <dbReference type="EMBL" id="KYG62655.1"/>
    </source>
</evidence>
<dbReference type="EMBL" id="LUKD01000008">
    <property type="protein sequence ID" value="KYG62655.1"/>
    <property type="molecule type" value="Genomic_DNA"/>
</dbReference>
<dbReference type="GO" id="GO:0006749">
    <property type="term" value="P:glutathione metabolic process"/>
    <property type="evidence" value="ECO:0007669"/>
    <property type="project" value="TreeGrafter"/>
</dbReference>
<evidence type="ECO:0000313" key="3">
    <source>
        <dbReference type="Proteomes" id="UP000075799"/>
    </source>
</evidence>
<reference evidence="2 3" key="1">
    <citation type="submission" date="2016-03" db="EMBL/GenBank/DDBJ databases">
        <authorList>
            <person name="Ploux O."/>
        </authorList>
    </citation>
    <scope>NUCLEOTIDE SEQUENCE [LARGE SCALE GENOMIC DNA]</scope>
    <source>
        <strain evidence="2 3">EC13</strain>
    </source>
</reference>
<dbReference type="PANTHER" id="PTHR11365">
    <property type="entry name" value="5-OXOPROLINASE RELATED"/>
    <property type="match status" value="1"/>
</dbReference>
<sequence>MSYQIELLHSLLNDFLQGEAALLTIEGDVLAVKGQDPVTYGTLTTAANTASKYLKLEEGDIALLNDPYSGGSVLCDMTFVMAVSEDLLWVTRQSINKSVRITKSVEEEGLRIPPTPLRQKNQINEMILSAMQAHPACPPQFVEWIKEQIKTLTVKAKKLHEAIELTGFTITGELIEEYLELSKHAAVQRISERASGEARVDIVLDSGELLRMNMEIHDGKISLDFSGTTAAKTVSLTESATYGACFHALSRFYGFDQFANSGSFSILQITKPTGCWLVGKYPAPTYKGMTCGVAAIKTAMELTLSQIHHKNEKALSSHCPLHFDLQHKEQHALLTLPGGKGARSDQEGEAALIKPFSIEQMERDFPVKVQRVDSRHSAGGKGKHNGGRGIIVKLEVRDEVEAAWLTDLTLHRPRIPKNCSHGDASEMSLERAGEHTALPVLGQQKFQAGDVLTLCSGSGGGFGKE</sequence>
<dbReference type="PANTHER" id="PTHR11365:SF23">
    <property type="entry name" value="HYPOTHETICAL 5-OXOPROLINASE (EUROFUNG)-RELATED"/>
    <property type="match status" value="1"/>
</dbReference>
<evidence type="ECO:0000259" key="1">
    <source>
        <dbReference type="Pfam" id="PF02538"/>
    </source>
</evidence>
<dbReference type="AlphaFoldDB" id="A0A162FWU1"/>
<organism evidence="2 3">
    <name type="scientific">Bdellovibrio bacteriovorus</name>
    <dbReference type="NCBI Taxonomy" id="959"/>
    <lineage>
        <taxon>Bacteria</taxon>
        <taxon>Pseudomonadati</taxon>
        <taxon>Bdellovibrionota</taxon>
        <taxon>Bdellovibrionia</taxon>
        <taxon>Bdellovibrionales</taxon>
        <taxon>Pseudobdellovibrionaceae</taxon>
        <taxon>Bdellovibrio</taxon>
    </lineage>
</organism>
<dbReference type="RefSeq" id="WP_063208886.1">
    <property type="nucleotide sequence ID" value="NZ_LUKD01000008.1"/>
</dbReference>
<dbReference type="GO" id="GO:0005829">
    <property type="term" value="C:cytosol"/>
    <property type="evidence" value="ECO:0007669"/>
    <property type="project" value="TreeGrafter"/>
</dbReference>
<dbReference type="InterPro" id="IPR045079">
    <property type="entry name" value="Oxoprolinase-like"/>
</dbReference>
<dbReference type="InterPro" id="IPR003692">
    <property type="entry name" value="Hydantoinase_B"/>
</dbReference>
<accession>A0A162FWU1</accession>
<gene>
    <name evidence="2" type="ORF">AZI87_15295</name>
</gene>